<keyword evidence="2" id="KW-1185">Reference proteome</keyword>
<proteinExistence type="predicted"/>
<sequence>MEPDTQLQRGIGASASNNHFSSLHQSLGVAILGLRVCHMKISSVFLDCVFWNIQLHLLILISIKCLA</sequence>
<dbReference type="Proteomes" id="UP001152622">
    <property type="component" value="Chromosome 22"/>
</dbReference>
<evidence type="ECO:0000313" key="2">
    <source>
        <dbReference type="Proteomes" id="UP001152622"/>
    </source>
</evidence>
<organism evidence="1 2">
    <name type="scientific">Synaphobranchus kaupii</name>
    <name type="common">Kaup's arrowtooth eel</name>
    <dbReference type="NCBI Taxonomy" id="118154"/>
    <lineage>
        <taxon>Eukaryota</taxon>
        <taxon>Metazoa</taxon>
        <taxon>Chordata</taxon>
        <taxon>Craniata</taxon>
        <taxon>Vertebrata</taxon>
        <taxon>Euteleostomi</taxon>
        <taxon>Actinopterygii</taxon>
        <taxon>Neopterygii</taxon>
        <taxon>Teleostei</taxon>
        <taxon>Anguilliformes</taxon>
        <taxon>Synaphobranchidae</taxon>
        <taxon>Synaphobranchus</taxon>
    </lineage>
</organism>
<accession>A0A9Q1E844</accession>
<reference evidence="1" key="1">
    <citation type="journal article" date="2023" name="Science">
        <title>Genome structures resolve the early diversification of teleost fishes.</title>
        <authorList>
            <person name="Parey E."/>
            <person name="Louis A."/>
            <person name="Montfort J."/>
            <person name="Bouchez O."/>
            <person name="Roques C."/>
            <person name="Iampietro C."/>
            <person name="Lluch J."/>
            <person name="Castinel A."/>
            <person name="Donnadieu C."/>
            <person name="Desvignes T."/>
            <person name="Floi Bucao C."/>
            <person name="Jouanno E."/>
            <person name="Wen M."/>
            <person name="Mejri S."/>
            <person name="Dirks R."/>
            <person name="Jansen H."/>
            <person name="Henkel C."/>
            <person name="Chen W.J."/>
            <person name="Zahm M."/>
            <person name="Cabau C."/>
            <person name="Klopp C."/>
            <person name="Thompson A.W."/>
            <person name="Robinson-Rechavi M."/>
            <person name="Braasch I."/>
            <person name="Lecointre G."/>
            <person name="Bobe J."/>
            <person name="Postlethwait J.H."/>
            <person name="Berthelot C."/>
            <person name="Roest Crollius H."/>
            <person name="Guiguen Y."/>
        </authorList>
    </citation>
    <scope>NUCLEOTIDE SEQUENCE</scope>
    <source>
        <strain evidence="1">WJC10195</strain>
    </source>
</reference>
<comment type="caution">
    <text evidence="1">The sequence shown here is derived from an EMBL/GenBank/DDBJ whole genome shotgun (WGS) entry which is preliminary data.</text>
</comment>
<dbReference type="AlphaFoldDB" id="A0A9Q1E844"/>
<gene>
    <name evidence="1" type="ORF">SKAU_G00413050</name>
</gene>
<evidence type="ECO:0000313" key="1">
    <source>
        <dbReference type="EMBL" id="KAJ8333986.1"/>
    </source>
</evidence>
<protein>
    <submittedName>
        <fullName evidence="1">Uncharacterized protein</fullName>
    </submittedName>
</protein>
<name>A0A9Q1E844_SYNKA</name>
<dbReference type="EMBL" id="JAINUF010000022">
    <property type="protein sequence ID" value="KAJ8333986.1"/>
    <property type="molecule type" value="Genomic_DNA"/>
</dbReference>